<feature type="signal peptide" evidence="1">
    <location>
        <begin position="1"/>
        <end position="19"/>
    </location>
</feature>
<dbReference type="AlphaFoldDB" id="A0A8S9Z4M2"/>
<dbReference type="OrthoDB" id="6239049at2759"/>
<reference evidence="2" key="1">
    <citation type="submission" date="2019-07" db="EMBL/GenBank/DDBJ databases">
        <title>Annotation for the trematode Paragonimus miyazaki's.</title>
        <authorList>
            <person name="Choi Y.-J."/>
        </authorList>
    </citation>
    <scope>NUCLEOTIDE SEQUENCE</scope>
    <source>
        <strain evidence="2">Japan</strain>
    </source>
</reference>
<protein>
    <recommendedName>
        <fullName evidence="4">Saposin B-type domain-containing protein</fullName>
    </recommendedName>
</protein>
<evidence type="ECO:0000256" key="1">
    <source>
        <dbReference type="SAM" id="SignalP"/>
    </source>
</evidence>
<comment type="caution">
    <text evidence="2">The sequence shown here is derived from an EMBL/GenBank/DDBJ whole genome shotgun (WGS) entry which is preliminary data.</text>
</comment>
<gene>
    <name evidence="2" type="ORF">EG68_00187</name>
</gene>
<organism evidence="2 3">
    <name type="scientific">Paragonimus skrjabini miyazakii</name>
    <dbReference type="NCBI Taxonomy" id="59628"/>
    <lineage>
        <taxon>Eukaryota</taxon>
        <taxon>Metazoa</taxon>
        <taxon>Spiralia</taxon>
        <taxon>Lophotrochozoa</taxon>
        <taxon>Platyhelminthes</taxon>
        <taxon>Trematoda</taxon>
        <taxon>Digenea</taxon>
        <taxon>Plagiorchiida</taxon>
        <taxon>Troglotremata</taxon>
        <taxon>Troglotrematidae</taxon>
        <taxon>Paragonimus</taxon>
    </lineage>
</organism>
<accession>A0A8S9Z4M2</accession>
<keyword evidence="1" id="KW-0732">Signal</keyword>
<dbReference type="EMBL" id="JTDE01000067">
    <property type="protein sequence ID" value="KAF7262425.1"/>
    <property type="molecule type" value="Genomic_DNA"/>
</dbReference>
<feature type="chain" id="PRO_5035751467" description="Saposin B-type domain-containing protein" evidence="1">
    <location>
        <begin position="20"/>
        <end position="92"/>
    </location>
</feature>
<sequence length="92" mass="10599">MHFLALLLSVAIVSTIANTEEPRELCRACQTFVNFVKVSKPDGKLWHEFCSDFHPEVAARKECERHFNKHVIPELKKLVERIGTEKACRAFC</sequence>
<evidence type="ECO:0008006" key="4">
    <source>
        <dbReference type="Google" id="ProtNLM"/>
    </source>
</evidence>
<proteinExistence type="predicted"/>
<keyword evidence="3" id="KW-1185">Reference proteome</keyword>
<evidence type="ECO:0000313" key="2">
    <source>
        <dbReference type="EMBL" id="KAF7262425.1"/>
    </source>
</evidence>
<evidence type="ECO:0000313" key="3">
    <source>
        <dbReference type="Proteomes" id="UP000822476"/>
    </source>
</evidence>
<dbReference type="Proteomes" id="UP000822476">
    <property type="component" value="Unassembled WGS sequence"/>
</dbReference>
<name>A0A8S9Z4M2_9TREM</name>